<keyword evidence="3" id="KW-0732">Signal</keyword>
<feature type="transmembrane region" description="Helical" evidence="2">
    <location>
        <begin position="64"/>
        <end position="84"/>
    </location>
</feature>
<keyword evidence="2" id="KW-0472">Membrane</keyword>
<name>A0A4Q1B9P7_TREME</name>
<evidence type="ECO:0000313" key="5">
    <source>
        <dbReference type="Proteomes" id="UP000289152"/>
    </source>
</evidence>
<evidence type="ECO:0000313" key="4">
    <source>
        <dbReference type="EMBL" id="RXK35452.1"/>
    </source>
</evidence>
<feature type="compositionally biased region" description="Basic and acidic residues" evidence="1">
    <location>
        <begin position="159"/>
        <end position="191"/>
    </location>
</feature>
<dbReference type="InParanoid" id="A0A4Q1B9P7"/>
<dbReference type="EMBL" id="SDIL01000136">
    <property type="protein sequence ID" value="RXK35452.1"/>
    <property type="molecule type" value="Genomic_DNA"/>
</dbReference>
<evidence type="ECO:0000256" key="3">
    <source>
        <dbReference type="SAM" id="SignalP"/>
    </source>
</evidence>
<protein>
    <submittedName>
        <fullName evidence="4">Uncharacterized protein</fullName>
    </submittedName>
</protein>
<feature type="region of interest" description="Disordered" evidence="1">
    <location>
        <begin position="120"/>
        <end position="213"/>
    </location>
</feature>
<keyword evidence="2" id="KW-0812">Transmembrane</keyword>
<feature type="signal peptide" evidence="3">
    <location>
        <begin position="1"/>
        <end position="23"/>
    </location>
</feature>
<organism evidence="4 5">
    <name type="scientific">Tremella mesenterica</name>
    <name type="common">Jelly fungus</name>
    <dbReference type="NCBI Taxonomy" id="5217"/>
    <lineage>
        <taxon>Eukaryota</taxon>
        <taxon>Fungi</taxon>
        <taxon>Dikarya</taxon>
        <taxon>Basidiomycota</taxon>
        <taxon>Agaricomycotina</taxon>
        <taxon>Tremellomycetes</taxon>
        <taxon>Tremellales</taxon>
        <taxon>Tremellaceae</taxon>
        <taxon>Tremella</taxon>
    </lineage>
</organism>
<dbReference type="AlphaFoldDB" id="A0A4Q1B9P7"/>
<sequence>MSLSNNLHIISLLPFFYPSVAQAQIFQMVPNSGFRWPIHNGTGNKTMDPYAINVPLTGRQLGGIIGGMVAILSVMAFVIIWYFCKARYEPTEFDEIEWRPLPPLSSAESGLSMNGKEVKKGDLVEGIEDRDMRDDGINESSGNGNGMGDEERDINGWSGKKEREAVLEMEEMLKEGDEERRRRMREEERRNSTRSSITVVASRQASGDEKKNV</sequence>
<feature type="compositionally biased region" description="Polar residues" evidence="1">
    <location>
        <begin position="193"/>
        <end position="205"/>
    </location>
</feature>
<feature type="chain" id="PRO_5020180173" evidence="3">
    <location>
        <begin position="24"/>
        <end position="213"/>
    </location>
</feature>
<comment type="caution">
    <text evidence="4">The sequence shown here is derived from an EMBL/GenBank/DDBJ whole genome shotgun (WGS) entry which is preliminary data.</text>
</comment>
<accession>A0A4Q1B9P7</accession>
<feature type="compositionally biased region" description="Basic and acidic residues" evidence="1">
    <location>
        <begin position="120"/>
        <end position="136"/>
    </location>
</feature>
<keyword evidence="2" id="KW-1133">Transmembrane helix</keyword>
<keyword evidence="5" id="KW-1185">Reference proteome</keyword>
<reference evidence="4 5" key="1">
    <citation type="submission" date="2016-06" db="EMBL/GenBank/DDBJ databases">
        <title>Evolution of pathogenesis and genome organization in the Tremellales.</title>
        <authorList>
            <person name="Cuomo C."/>
            <person name="Litvintseva A."/>
            <person name="Heitman J."/>
            <person name="Chen Y."/>
            <person name="Sun S."/>
            <person name="Springer D."/>
            <person name="Dromer F."/>
            <person name="Young S."/>
            <person name="Zeng Q."/>
            <person name="Chapman S."/>
            <person name="Gujja S."/>
            <person name="Saif S."/>
            <person name="Birren B."/>
        </authorList>
    </citation>
    <scope>NUCLEOTIDE SEQUENCE [LARGE SCALE GENOMIC DNA]</scope>
    <source>
        <strain evidence="4 5">ATCC 28783</strain>
    </source>
</reference>
<evidence type="ECO:0000256" key="2">
    <source>
        <dbReference type="SAM" id="Phobius"/>
    </source>
</evidence>
<gene>
    <name evidence="4" type="ORF">M231_07307</name>
</gene>
<dbReference type="Proteomes" id="UP000289152">
    <property type="component" value="Unassembled WGS sequence"/>
</dbReference>
<evidence type="ECO:0000256" key="1">
    <source>
        <dbReference type="SAM" id="MobiDB-lite"/>
    </source>
</evidence>
<proteinExistence type="predicted"/>